<evidence type="ECO:0000313" key="7">
    <source>
        <dbReference type="EMBL" id="CAK7227246.1"/>
    </source>
</evidence>
<dbReference type="Pfam" id="PF14864">
    <property type="entry name" value="Alkyl_sulf_C"/>
    <property type="match status" value="1"/>
</dbReference>
<dbReference type="InterPro" id="IPR036866">
    <property type="entry name" value="RibonucZ/Hydroxyglut_hydro"/>
</dbReference>
<keyword evidence="2" id="KW-0378">Hydrolase</keyword>
<protein>
    <recommendedName>
        <fullName evidence="6">Metallo-beta-lactamase domain-containing protein</fullName>
    </recommendedName>
</protein>
<evidence type="ECO:0000256" key="2">
    <source>
        <dbReference type="ARBA" id="ARBA00022801"/>
    </source>
</evidence>
<evidence type="ECO:0000256" key="1">
    <source>
        <dbReference type="ARBA" id="ARBA00022723"/>
    </source>
</evidence>
<keyword evidence="5" id="KW-0732">Signal</keyword>
<keyword evidence="1" id="KW-0479">Metal-binding</keyword>
<dbReference type="InterPro" id="IPR052195">
    <property type="entry name" value="Bact_Alkyl/Aryl-Sulfatase"/>
</dbReference>
<evidence type="ECO:0000256" key="5">
    <source>
        <dbReference type="SAM" id="SignalP"/>
    </source>
</evidence>
<dbReference type="InterPro" id="IPR036527">
    <property type="entry name" value="SCP2_sterol-bd_dom_sf"/>
</dbReference>
<sequence length="725" mass="77825">MSPLFLLPYLLYFIYQSYVALKKRTAARQKAALARDTEKRAVPASGAKDVPAIGTAADASIASSSLGTTRNLHVAQVSPRPTADDPSFDDRDDYADADRGFIAALEPGIIKTADGKGIAWDVDKFGFLNEGGEALATIHPNLVRQGQLSTKQGLYAVADGVYQVRALDVSNMTILEGDKGVVIIDPLTSVECARAAIELYYVHRGRRPLTGLVFSHSHADHFMGAAGVVGGGGVDDEPFDPASIPILAPEGFLDAAVKENVLVGPAMLKRGLSMFGQALPTNPRGLVGVGLGLDASRGARSLYIPNRLVRATGEEHVIDGVRVVFQMVPDTEAPAEMNFYLPATNVLLVSETATNCMHNITTLRGAQVRDAKAWSLYLDEAIGLFGSTADVLIGSHNWPMWGRRRIQQRLATQRDLYGYLHDQTVRHMNLGKTGAEIAETLTLPPAVSRAWYCRGFYGSLSHNVKGIYQRYLTWFDGRAAHLWQYPPQEEGRRYVDVLGGLAVLNDKAAAYMAKGDSRFAVTLLAHAVAAAGGPAAVAEPAEPGQVAGDPVAYVRTKQLLAVAYENLGFGAENATWRNFFLTAALELRTGRDFRDLVPSRAALADNLPVSQWLDILAVQIHGERAAAAAAAPIVIDMEVVDEMQAAWRLIASNGVLTKRRLTPAVREAQAAAAAKGASESEKVQLCLVLTRAQLLANLNGASPVQAIRHTGDLGALQTLLDLLAA</sequence>
<dbReference type="Proteomes" id="UP001642405">
    <property type="component" value="Unassembled WGS sequence"/>
</dbReference>
<dbReference type="PANTHER" id="PTHR43223:SF1">
    <property type="entry name" value="ALKYL_ARYL-SULFATASE BDS1"/>
    <property type="match status" value="1"/>
</dbReference>
<feature type="chain" id="PRO_5045076382" description="Metallo-beta-lactamase domain-containing protein" evidence="5">
    <location>
        <begin position="20"/>
        <end position="725"/>
    </location>
</feature>
<dbReference type="Gene3D" id="3.30.1050.10">
    <property type="entry name" value="SCP2 sterol-binding domain"/>
    <property type="match status" value="1"/>
</dbReference>
<name>A0ABP0C5U7_9PEZI</name>
<feature type="domain" description="Metallo-beta-lactamase" evidence="6">
    <location>
        <begin position="169"/>
        <end position="396"/>
    </location>
</feature>
<comment type="similarity">
    <text evidence="4">Belongs to the metallo-beta-lactamase superfamily. Type III sulfatase family.</text>
</comment>
<dbReference type="InterPro" id="IPR029228">
    <property type="entry name" value="Alkyl_sulf_dimr"/>
</dbReference>
<comment type="caution">
    <text evidence="7">The sequence shown here is derived from an EMBL/GenBank/DDBJ whole genome shotgun (WGS) entry which is preliminary data.</text>
</comment>
<dbReference type="SUPFAM" id="SSF56281">
    <property type="entry name" value="Metallo-hydrolase/oxidoreductase"/>
    <property type="match status" value="1"/>
</dbReference>
<evidence type="ECO:0000259" key="6">
    <source>
        <dbReference type="SMART" id="SM00849"/>
    </source>
</evidence>
<evidence type="ECO:0000256" key="4">
    <source>
        <dbReference type="ARBA" id="ARBA00033751"/>
    </source>
</evidence>
<dbReference type="CDD" id="cd07710">
    <property type="entry name" value="arylsulfatase_Sdsa1-like_MBL-fold"/>
    <property type="match status" value="1"/>
</dbReference>
<evidence type="ECO:0000313" key="8">
    <source>
        <dbReference type="Proteomes" id="UP001642405"/>
    </source>
</evidence>
<dbReference type="Pfam" id="PF14863">
    <property type="entry name" value="Alkyl_sulf_dimr"/>
    <property type="match status" value="1"/>
</dbReference>
<dbReference type="SMART" id="SM00849">
    <property type="entry name" value="Lactamase_B"/>
    <property type="match status" value="1"/>
</dbReference>
<accession>A0ABP0C5U7</accession>
<evidence type="ECO:0000256" key="3">
    <source>
        <dbReference type="ARBA" id="ARBA00022833"/>
    </source>
</evidence>
<dbReference type="Pfam" id="PF00753">
    <property type="entry name" value="Lactamase_B"/>
    <property type="match status" value="1"/>
</dbReference>
<keyword evidence="3" id="KW-0862">Zinc</keyword>
<dbReference type="InterPro" id="IPR001279">
    <property type="entry name" value="Metallo-B-lactamas"/>
</dbReference>
<dbReference type="EMBL" id="CAWUHB010000039">
    <property type="protein sequence ID" value="CAK7227246.1"/>
    <property type="molecule type" value="Genomic_DNA"/>
</dbReference>
<dbReference type="Gene3D" id="3.60.15.30">
    <property type="entry name" value="Metallo-beta-lactamase domain"/>
    <property type="match status" value="1"/>
</dbReference>
<dbReference type="InterPro" id="IPR044097">
    <property type="entry name" value="Bds1/SdsA1_MBL-fold"/>
</dbReference>
<gene>
    <name evidence="7" type="ORF">SCUCBS95973_006475</name>
</gene>
<dbReference type="InterPro" id="IPR029229">
    <property type="entry name" value="Alkyl_sulf_C"/>
</dbReference>
<keyword evidence="8" id="KW-1185">Reference proteome</keyword>
<organism evidence="7 8">
    <name type="scientific">Sporothrix curviconia</name>
    <dbReference type="NCBI Taxonomy" id="1260050"/>
    <lineage>
        <taxon>Eukaryota</taxon>
        <taxon>Fungi</taxon>
        <taxon>Dikarya</taxon>
        <taxon>Ascomycota</taxon>
        <taxon>Pezizomycotina</taxon>
        <taxon>Sordariomycetes</taxon>
        <taxon>Sordariomycetidae</taxon>
        <taxon>Ophiostomatales</taxon>
        <taxon>Ophiostomataceae</taxon>
        <taxon>Sporothrix</taxon>
    </lineage>
</organism>
<feature type="signal peptide" evidence="5">
    <location>
        <begin position="1"/>
        <end position="19"/>
    </location>
</feature>
<reference evidence="7 8" key="1">
    <citation type="submission" date="2024-01" db="EMBL/GenBank/DDBJ databases">
        <authorList>
            <person name="Allen C."/>
            <person name="Tagirdzhanova G."/>
        </authorList>
    </citation>
    <scope>NUCLEOTIDE SEQUENCE [LARGE SCALE GENOMIC DNA]</scope>
</reference>
<dbReference type="PANTHER" id="PTHR43223">
    <property type="entry name" value="ALKYL/ARYL-SULFATASE"/>
    <property type="match status" value="1"/>
</dbReference>
<dbReference type="Gene3D" id="1.25.40.880">
    <property type="entry name" value="Alkyl sulfatase, dimerisation domain"/>
    <property type="match status" value="1"/>
</dbReference>
<proteinExistence type="inferred from homology"/>
<dbReference type="InterPro" id="IPR038536">
    <property type="entry name" value="Alkyl/aryl-sulf_dimr_sf"/>
</dbReference>